<comment type="similarity">
    <text evidence="2">Belongs to the LysR transcriptional regulatory family.</text>
</comment>
<feature type="domain" description="HTH lysR-type" evidence="6">
    <location>
        <begin position="1"/>
        <end position="59"/>
    </location>
</feature>
<dbReference type="Pfam" id="PF00126">
    <property type="entry name" value="HTH_1"/>
    <property type="match status" value="1"/>
</dbReference>
<sequence length="307" mass="33077">MDRLEAMSLLVTAVEEGSLSAAGRKLGVPLPTVSRKVSELESHLKTQLLVRSTRKLGLTEAGTAYIAACKRILEWVDEAEEQATGEYSAPRGGLAITAPVAFGRLHVLPVVNGFLLRFPEINVRMTLSDRNVDLIEDQIDMAVRIGELPDSTMVATRVGAIRRVVCGSPAYFKAHGTPQTPEDLNAHMCVAFAIASPASSWTFAKNGTGPAKPVRPVCRLAVNTAEAAVDAAIAGIGLTRVLSYQAEQAIRQGKLKIVLQDDEPAPIPVHLMHAGQNILPLKMRHFLEFAAPRIRKALGSTPTKRTP</sequence>
<dbReference type="InterPro" id="IPR036390">
    <property type="entry name" value="WH_DNA-bd_sf"/>
</dbReference>
<reference evidence="7 8" key="1">
    <citation type="submission" date="2022-11" db="EMBL/GenBank/DDBJ databases">
        <authorList>
            <person name="Siebert D."/>
            <person name="Busche T."/>
            <person name="Saydam E."/>
            <person name="Kalinowski J."/>
            <person name="Ruckert C."/>
            <person name="Blombach B."/>
        </authorList>
    </citation>
    <scope>NUCLEOTIDE SEQUENCE [LARGE SCALE GENOMIC DNA]</scope>
    <source>
        <strain evidence="7 8">DSM 1083</strain>
    </source>
</reference>
<dbReference type="Gene3D" id="3.40.190.290">
    <property type="match status" value="1"/>
</dbReference>
<dbReference type="PANTHER" id="PTHR30537">
    <property type="entry name" value="HTH-TYPE TRANSCRIPTIONAL REGULATOR"/>
    <property type="match status" value="1"/>
</dbReference>
<evidence type="ECO:0000256" key="5">
    <source>
        <dbReference type="ARBA" id="ARBA00023163"/>
    </source>
</evidence>
<dbReference type="Proteomes" id="UP001213907">
    <property type="component" value="Chromosome"/>
</dbReference>
<evidence type="ECO:0000313" key="8">
    <source>
        <dbReference type="Proteomes" id="UP001213907"/>
    </source>
</evidence>
<dbReference type="InterPro" id="IPR036388">
    <property type="entry name" value="WH-like_DNA-bd_sf"/>
</dbReference>
<dbReference type="InterPro" id="IPR005119">
    <property type="entry name" value="LysR_subst-bd"/>
</dbReference>
<accession>A0ABY8BL36</accession>
<evidence type="ECO:0000256" key="1">
    <source>
        <dbReference type="ARBA" id="ARBA00003502"/>
    </source>
</evidence>
<evidence type="ECO:0000259" key="6">
    <source>
        <dbReference type="PROSITE" id="PS50931"/>
    </source>
</evidence>
<evidence type="ECO:0000256" key="2">
    <source>
        <dbReference type="ARBA" id="ARBA00009437"/>
    </source>
</evidence>
<dbReference type="PANTHER" id="PTHR30537:SF5">
    <property type="entry name" value="HTH-TYPE TRANSCRIPTIONAL ACTIVATOR TTDR-RELATED"/>
    <property type="match status" value="1"/>
</dbReference>
<keyword evidence="8" id="KW-1185">Reference proteome</keyword>
<organism evidence="7 8">
    <name type="scientific">Afipia carboxydohydrogena</name>
    <name type="common">Pseudomonas carboxydohydrogena</name>
    <dbReference type="NCBI Taxonomy" id="290"/>
    <lineage>
        <taxon>Bacteria</taxon>
        <taxon>Pseudomonadati</taxon>
        <taxon>Pseudomonadota</taxon>
        <taxon>Alphaproteobacteria</taxon>
        <taxon>Hyphomicrobiales</taxon>
        <taxon>Nitrobacteraceae</taxon>
        <taxon>Afipia</taxon>
    </lineage>
</organism>
<dbReference type="PROSITE" id="PS50931">
    <property type="entry name" value="HTH_LYSR"/>
    <property type="match status" value="1"/>
</dbReference>
<dbReference type="InterPro" id="IPR000847">
    <property type="entry name" value="LysR_HTH_N"/>
</dbReference>
<proteinExistence type="inferred from homology"/>
<dbReference type="Gene3D" id="1.10.10.10">
    <property type="entry name" value="Winged helix-like DNA-binding domain superfamily/Winged helix DNA-binding domain"/>
    <property type="match status" value="1"/>
</dbReference>
<comment type="function">
    <text evidence="1">NodD regulates the expression of the nodABCFE genes which encode other nodulation proteins. NodD is also a negative regulator of its own expression. Binds flavonoids as inducers.</text>
</comment>
<keyword evidence="4" id="KW-0238">DNA-binding</keyword>
<evidence type="ECO:0000256" key="3">
    <source>
        <dbReference type="ARBA" id="ARBA00023015"/>
    </source>
</evidence>
<evidence type="ECO:0000256" key="4">
    <source>
        <dbReference type="ARBA" id="ARBA00023125"/>
    </source>
</evidence>
<dbReference type="CDD" id="cd08471">
    <property type="entry name" value="PBP2_CrgA_like_2"/>
    <property type="match status" value="1"/>
</dbReference>
<dbReference type="Pfam" id="PF03466">
    <property type="entry name" value="LysR_substrate"/>
    <property type="match status" value="1"/>
</dbReference>
<keyword evidence="5" id="KW-0804">Transcription</keyword>
<dbReference type="SUPFAM" id="SSF46785">
    <property type="entry name" value="Winged helix' DNA-binding domain"/>
    <property type="match status" value="1"/>
</dbReference>
<name>A0ABY8BL36_AFICR</name>
<dbReference type="InterPro" id="IPR058163">
    <property type="entry name" value="LysR-type_TF_proteobact-type"/>
</dbReference>
<gene>
    <name evidence="7" type="ORF">AFIC_001942</name>
</gene>
<dbReference type="SUPFAM" id="SSF53850">
    <property type="entry name" value="Periplasmic binding protein-like II"/>
    <property type="match status" value="1"/>
</dbReference>
<dbReference type="RefSeq" id="WP_275246034.1">
    <property type="nucleotide sequence ID" value="NZ_BAABDX010000002.1"/>
</dbReference>
<evidence type="ECO:0000313" key="7">
    <source>
        <dbReference type="EMBL" id="WEF50404.1"/>
    </source>
</evidence>
<dbReference type="EMBL" id="CP113162">
    <property type="protein sequence ID" value="WEF50404.1"/>
    <property type="molecule type" value="Genomic_DNA"/>
</dbReference>
<keyword evidence="3" id="KW-0805">Transcription regulation</keyword>
<protein>
    <submittedName>
        <fullName evidence="7">LysR family transcriptional regulator</fullName>
    </submittedName>
</protein>